<keyword evidence="1" id="KW-0472">Membrane</keyword>
<dbReference type="OrthoDB" id="3862418at2"/>
<feature type="transmembrane region" description="Helical" evidence="1">
    <location>
        <begin position="38"/>
        <end position="60"/>
    </location>
</feature>
<feature type="transmembrane region" description="Helical" evidence="1">
    <location>
        <begin position="228"/>
        <end position="247"/>
    </location>
</feature>
<dbReference type="AlphaFoldDB" id="A1ZTP8"/>
<evidence type="ECO:0000313" key="3">
    <source>
        <dbReference type="Proteomes" id="UP000004095"/>
    </source>
</evidence>
<keyword evidence="3" id="KW-1185">Reference proteome</keyword>
<evidence type="ECO:0000256" key="1">
    <source>
        <dbReference type="SAM" id="Phobius"/>
    </source>
</evidence>
<organism evidence="2 3">
    <name type="scientific">Microscilla marina ATCC 23134</name>
    <dbReference type="NCBI Taxonomy" id="313606"/>
    <lineage>
        <taxon>Bacteria</taxon>
        <taxon>Pseudomonadati</taxon>
        <taxon>Bacteroidota</taxon>
        <taxon>Cytophagia</taxon>
        <taxon>Cytophagales</taxon>
        <taxon>Microscillaceae</taxon>
        <taxon>Microscilla</taxon>
    </lineage>
</organism>
<feature type="transmembrane region" description="Helical" evidence="1">
    <location>
        <begin position="352"/>
        <end position="372"/>
    </location>
</feature>
<gene>
    <name evidence="2" type="ORF">M23134_01631</name>
</gene>
<dbReference type="RefSeq" id="WP_002701342.1">
    <property type="nucleotide sequence ID" value="NZ_AAWS01000036.1"/>
</dbReference>
<evidence type="ECO:0000313" key="2">
    <source>
        <dbReference type="EMBL" id="EAY26308.1"/>
    </source>
</evidence>
<dbReference type="eggNOG" id="ENOG502Z8EZ">
    <property type="taxonomic scope" value="Bacteria"/>
</dbReference>
<protein>
    <submittedName>
        <fullName evidence="2">Membrane protein, putative</fullName>
    </submittedName>
</protein>
<dbReference type="EMBL" id="AAWS01000036">
    <property type="protein sequence ID" value="EAY26308.1"/>
    <property type="molecule type" value="Genomic_DNA"/>
</dbReference>
<feature type="transmembrane region" description="Helical" evidence="1">
    <location>
        <begin position="139"/>
        <end position="158"/>
    </location>
</feature>
<comment type="caution">
    <text evidence="2">The sequence shown here is derived from an EMBL/GenBank/DDBJ whole genome shotgun (WGS) entry which is preliminary data.</text>
</comment>
<feature type="transmembrane region" description="Helical" evidence="1">
    <location>
        <begin position="164"/>
        <end position="182"/>
    </location>
</feature>
<feature type="transmembrane region" description="Helical" evidence="1">
    <location>
        <begin position="414"/>
        <end position="431"/>
    </location>
</feature>
<keyword evidence="1" id="KW-0812">Transmembrane</keyword>
<feature type="transmembrane region" description="Helical" evidence="1">
    <location>
        <begin position="189"/>
        <end position="208"/>
    </location>
</feature>
<feature type="transmembrane region" description="Helical" evidence="1">
    <location>
        <begin position="379"/>
        <end position="402"/>
    </location>
</feature>
<accession>A1ZTP8</accession>
<proteinExistence type="predicted"/>
<name>A1ZTP8_MICM2</name>
<feature type="transmembrane region" description="Helical" evidence="1">
    <location>
        <begin position="259"/>
        <end position="278"/>
    </location>
</feature>
<keyword evidence="1" id="KW-1133">Transmembrane helix</keyword>
<sequence length="442" mass="50590">MGSLSIQDLLLTPIYLSFILLITLGIKSSIKDRNIRGYFMWGIWLKIFGAIALGIIYNTYYGGDTNLFFSDGGIIWRTLIDSPSMGLRLMFFTKAGDNSPELFQYVNRIYYYIDPHSFAVLRISAFCDIFSFHTYTINAVFFAIVSFTGIWCMFRVWYHLFPQLLRPLTVAIFFIPSVIFWGSGLLKDTITIGALGWMFYGFYFGIILRRKMLQNILLLLLGAWVSNAIKQYVLLIFLPSALLWLFLQYRNHIKSRPLRIIMLPILLSIAIPAGFLAVTQITGEQSQYSIDQVAKNTKINSEWLEYVSEQQGGSGYSLGELDGTIGSMLTKFPQAVWLALFRPYLWEARNPFMLLSAFESFFFLLLTLKVLLSVNPGRLIAAFVANPVLIFSLVFTVVLAFASAISSNNFGTVVRYKIPFMPFYLASLYVLRYKLKNNRKLF</sequence>
<dbReference type="Proteomes" id="UP000004095">
    <property type="component" value="Unassembled WGS sequence"/>
</dbReference>
<feature type="transmembrane region" description="Helical" evidence="1">
    <location>
        <begin position="6"/>
        <end position="26"/>
    </location>
</feature>
<reference evidence="2 3" key="1">
    <citation type="submission" date="2007-01" db="EMBL/GenBank/DDBJ databases">
        <authorList>
            <person name="Haygood M."/>
            <person name="Podell S."/>
            <person name="Anderson C."/>
            <person name="Hopkinson B."/>
            <person name="Roe K."/>
            <person name="Barbeau K."/>
            <person name="Gaasterland T."/>
            <person name="Ferriera S."/>
            <person name="Johnson J."/>
            <person name="Kravitz S."/>
            <person name="Beeson K."/>
            <person name="Sutton G."/>
            <person name="Rogers Y.-H."/>
            <person name="Friedman R."/>
            <person name="Frazier M."/>
            <person name="Venter J.C."/>
        </authorList>
    </citation>
    <scope>NUCLEOTIDE SEQUENCE [LARGE SCALE GENOMIC DNA]</scope>
    <source>
        <strain evidence="2 3">ATCC 23134</strain>
    </source>
</reference>